<organism evidence="2 3">
    <name type="scientific">Mycoplasmoides gallisepticum</name>
    <name type="common">Mycoplasma gallisepticum</name>
    <dbReference type="NCBI Taxonomy" id="2096"/>
    <lineage>
        <taxon>Bacteria</taxon>
        <taxon>Bacillati</taxon>
        <taxon>Mycoplasmatota</taxon>
        <taxon>Mycoplasmoidales</taxon>
        <taxon>Mycoplasmoidaceae</taxon>
        <taxon>Mycoplasmoides</taxon>
    </lineage>
</organism>
<evidence type="ECO:0000313" key="2">
    <source>
        <dbReference type="EMBL" id="SYV94033.1"/>
    </source>
</evidence>
<dbReference type="Proteomes" id="UP000260136">
    <property type="component" value="Chromosome"/>
</dbReference>
<keyword evidence="1" id="KW-0472">Membrane</keyword>
<reference evidence="3" key="1">
    <citation type="submission" date="2018-06" db="EMBL/GenBank/DDBJ databases">
        <authorList>
            <consortium name="Pathogen Informatics"/>
        </authorList>
    </citation>
    <scope>NUCLEOTIDE SEQUENCE [LARGE SCALE GENOMIC DNA]</scope>
    <source>
        <strain evidence="3">NCTC10115</strain>
    </source>
</reference>
<evidence type="ECO:0000256" key="1">
    <source>
        <dbReference type="SAM" id="Phobius"/>
    </source>
</evidence>
<gene>
    <name evidence="2" type="ORF">NCTC10115_00330</name>
</gene>
<evidence type="ECO:0000313" key="3">
    <source>
        <dbReference type="Proteomes" id="UP000260136"/>
    </source>
</evidence>
<name>A0A3B0PYL8_MYCGL</name>
<proteinExistence type="predicted"/>
<keyword evidence="1" id="KW-0812">Transmembrane</keyword>
<dbReference type="EMBL" id="LS991952">
    <property type="protein sequence ID" value="SYV94033.1"/>
    <property type="molecule type" value="Genomic_DNA"/>
</dbReference>
<keyword evidence="1" id="KW-1133">Transmembrane helix</keyword>
<feature type="transmembrane region" description="Helical" evidence="1">
    <location>
        <begin position="14"/>
        <end position="38"/>
    </location>
</feature>
<sequence length="99" mass="10889">MYNAGIANSDNCSLLVTALICSNEASLVVCLTSVQLKFKLFKFSKLKSTVWLKLNVLLSFVAKLKDIVPSLSLTVKLDSVALACFCSLIFVLNFVQLRL</sequence>
<protein>
    <submittedName>
        <fullName evidence="2">Uncharacterized protein</fullName>
    </submittedName>
</protein>
<accession>A0A3B0PYL8</accession>
<feature type="transmembrane region" description="Helical" evidence="1">
    <location>
        <begin position="80"/>
        <end position="97"/>
    </location>
</feature>
<dbReference type="AlphaFoldDB" id="A0A3B0PYL8"/>